<organism evidence="3 4">
    <name type="scientific">Hymenobacter antarcticus</name>
    <dbReference type="NCBI Taxonomy" id="486270"/>
    <lineage>
        <taxon>Bacteria</taxon>
        <taxon>Pseudomonadati</taxon>
        <taxon>Bacteroidota</taxon>
        <taxon>Cytophagia</taxon>
        <taxon>Cytophagales</taxon>
        <taxon>Hymenobacteraceae</taxon>
        <taxon>Hymenobacter</taxon>
    </lineage>
</organism>
<reference evidence="4" key="1">
    <citation type="journal article" date="2019" name="Int. J. Syst. Evol. Microbiol.">
        <title>The Global Catalogue of Microorganisms (GCM) 10K type strain sequencing project: providing services to taxonomists for standard genome sequencing and annotation.</title>
        <authorList>
            <consortium name="The Broad Institute Genomics Platform"/>
            <consortium name="The Broad Institute Genome Sequencing Center for Infectious Disease"/>
            <person name="Wu L."/>
            <person name="Ma J."/>
        </authorList>
    </citation>
    <scope>NUCLEOTIDE SEQUENCE [LARGE SCALE GENOMIC DNA]</scope>
    <source>
        <strain evidence="4">JCM 17217</strain>
    </source>
</reference>
<sequence>MKKADSAHPAPVTVPVRQTEQAAGTLAQQAFRQAILDVENLRERLRDLRAEQAEARRRYWQQVGPAATAVVAARHALYAPLEEALLLSYFSRLEEQQITGVILGNARNLEERFGEDEAAVIRKYAPAGFRKSSTAKATGQAPGDRASEADFAPDPTLPPHEQAAAAARARRKTKAQRQQEAAAQAAQADQQQLESNTKTIYRQLARTHHPDLERDPTKQADKTAQMQRITEAYEADDLYTLLQLLAESGPADAAADDVLARYTRALLQQQTQLKQEMNELKYGPNGFITASGKKQELELRQLKRDLRAEAEYVQHVGRLMSEADGLREVLRQLATEGLDSL</sequence>
<feature type="coiled-coil region" evidence="1">
    <location>
        <begin position="31"/>
        <end position="58"/>
    </location>
</feature>
<proteinExistence type="predicted"/>
<comment type="caution">
    <text evidence="3">The sequence shown here is derived from an EMBL/GenBank/DDBJ whole genome shotgun (WGS) entry which is preliminary data.</text>
</comment>
<feature type="region of interest" description="Disordered" evidence="2">
    <location>
        <begin position="131"/>
        <end position="193"/>
    </location>
</feature>
<evidence type="ECO:0000256" key="1">
    <source>
        <dbReference type="SAM" id="Coils"/>
    </source>
</evidence>
<dbReference type="SUPFAM" id="SSF46565">
    <property type="entry name" value="Chaperone J-domain"/>
    <property type="match status" value="1"/>
</dbReference>
<dbReference type="InterPro" id="IPR036869">
    <property type="entry name" value="J_dom_sf"/>
</dbReference>
<evidence type="ECO:0000256" key="2">
    <source>
        <dbReference type="SAM" id="MobiDB-lite"/>
    </source>
</evidence>
<evidence type="ECO:0000313" key="3">
    <source>
        <dbReference type="EMBL" id="GAA3963180.1"/>
    </source>
</evidence>
<dbReference type="Proteomes" id="UP001501556">
    <property type="component" value="Unassembled WGS sequence"/>
</dbReference>
<accession>A0ABP7PC17</accession>
<keyword evidence="1" id="KW-0175">Coiled coil</keyword>
<dbReference type="EMBL" id="BAABDI010000003">
    <property type="protein sequence ID" value="GAA3963180.1"/>
    <property type="molecule type" value="Genomic_DNA"/>
</dbReference>
<name>A0ABP7PC17_9BACT</name>
<protein>
    <recommendedName>
        <fullName evidence="5">J domain-containing protein</fullName>
    </recommendedName>
</protein>
<feature type="compositionally biased region" description="Low complexity" evidence="2">
    <location>
        <begin position="176"/>
        <end position="192"/>
    </location>
</feature>
<evidence type="ECO:0008006" key="5">
    <source>
        <dbReference type="Google" id="ProtNLM"/>
    </source>
</evidence>
<evidence type="ECO:0000313" key="4">
    <source>
        <dbReference type="Proteomes" id="UP001501556"/>
    </source>
</evidence>
<keyword evidence="4" id="KW-1185">Reference proteome</keyword>
<dbReference type="RefSeq" id="WP_345121122.1">
    <property type="nucleotide sequence ID" value="NZ_BAABDI010000003.1"/>
</dbReference>
<dbReference type="Gene3D" id="1.10.287.110">
    <property type="entry name" value="DnaJ domain"/>
    <property type="match status" value="1"/>
</dbReference>
<gene>
    <name evidence="3" type="ORF">GCM10022407_07340</name>
</gene>